<dbReference type="SUPFAM" id="SSF53686">
    <property type="entry name" value="Tryptophan synthase beta subunit-like PLP-dependent enzymes"/>
    <property type="match status" value="3"/>
</dbReference>
<evidence type="ECO:0000313" key="10">
    <source>
        <dbReference type="WBParaSite" id="MhA1_Contig579.frz3.fgene2"/>
    </source>
</evidence>
<comment type="cofactor">
    <cofactor evidence="1">
        <name>pyridoxal 5'-phosphate</name>
        <dbReference type="ChEBI" id="CHEBI:597326"/>
    </cofactor>
</comment>
<evidence type="ECO:0000256" key="3">
    <source>
        <dbReference type="ARBA" id="ARBA00007103"/>
    </source>
</evidence>
<dbReference type="GO" id="GO:0004122">
    <property type="term" value="F:cystathionine beta-synthase activity"/>
    <property type="evidence" value="ECO:0007669"/>
    <property type="project" value="UniProtKB-EC"/>
</dbReference>
<name>A0A1I8BUA8_MELHA</name>
<dbReference type="Gene3D" id="3.40.50.1100">
    <property type="match status" value="5"/>
</dbReference>
<evidence type="ECO:0000256" key="6">
    <source>
        <dbReference type="ARBA" id="ARBA00022898"/>
    </source>
</evidence>
<feature type="domain" description="Tryptophan synthase beta chain-like PALP" evidence="8">
    <location>
        <begin position="518"/>
        <end position="744"/>
    </location>
</feature>
<evidence type="ECO:0000256" key="5">
    <source>
        <dbReference type="ARBA" id="ARBA00012041"/>
    </source>
</evidence>
<feature type="domain" description="Tryptophan synthase beta chain-like PALP" evidence="8">
    <location>
        <begin position="57"/>
        <end position="230"/>
    </location>
</feature>
<protein>
    <recommendedName>
        <fullName evidence="5">cystathionine beta-synthase</fullName>
        <ecNumber evidence="5">4.2.1.22</ecNumber>
    </recommendedName>
</protein>
<dbReference type="InterPro" id="IPR001216">
    <property type="entry name" value="P-phosphate_BS"/>
</dbReference>
<dbReference type="Pfam" id="PF00291">
    <property type="entry name" value="PALP"/>
    <property type="match status" value="3"/>
</dbReference>
<dbReference type="InterPro" id="IPR036052">
    <property type="entry name" value="TrpB-like_PALP_sf"/>
</dbReference>
<dbReference type="FunFam" id="3.40.50.1100:FF:000118">
    <property type="entry name" value="Related to CYS4-cystathionine beta-synthase"/>
    <property type="match status" value="2"/>
</dbReference>
<comment type="pathway">
    <text evidence="2">Amino-acid biosynthesis; L-cysteine biosynthesis; L-cysteine from L-homocysteine and L-serine: step 1/2.</text>
</comment>
<dbReference type="Proteomes" id="UP000095281">
    <property type="component" value="Unplaced"/>
</dbReference>
<dbReference type="CDD" id="cd01561">
    <property type="entry name" value="CBS_like"/>
    <property type="match status" value="2"/>
</dbReference>
<dbReference type="InterPro" id="IPR001926">
    <property type="entry name" value="TrpB-like_PALP"/>
</dbReference>
<reference evidence="10" key="1">
    <citation type="submission" date="2016-11" db="UniProtKB">
        <authorList>
            <consortium name="WormBaseParasite"/>
        </authorList>
    </citation>
    <scope>IDENTIFICATION</scope>
</reference>
<dbReference type="PANTHER" id="PTHR10314">
    <property type="entry name" value="CYSTATHIONINE BETA-SYNTHASE"/>
    <property type="match status" value="1"/>
</dbReference>
<feature type="domain" description="Tryptophan synthase beta chain-like PALP" evidence="8">
    <location>
        <begin position="404"/>
        <end position="475"/>
    </location>
</feature>
<comment type="subunit">
    <text evidence="4">Monomer.</text>
</comment>
<dbReference type="WBParaSite" id="MhA1_Contig579.frz3.fgene2">
    <property type="protein sequence ID" value="MhA1_Contig579.frz3.fgene2"/>
    <property type="gene ID" value="MhA1_Contig579.frz3.fgene2"/>
</dbReference>
<keyword evidence="6" id="KW-0663">Pyridoxal phosphate</keyword>
<comment type="catalytic activity">
    <reaction evidence="7">
        <text>L-homocysteine + L-serine = L,L-cystathionine + H2O</text>
        <dbReference type="Rhea" id="RHEA:10112"/>
        <dbReference type="ChEBI" id="CHEBI:15377"/>
        <dbReference type="ChEBI" id="CHEBI:33384"/>
        <dbReference type="ChEBI" id="CHEBI:58161"/>
        <dbReference type="ChEBI" id="CHEBI:58199"/>
        <dbReference type="EC" id="4.2.1.22"/>
    </reaction>
</comment>
<organism evidence="9 10">
    <name type="scientific">Meloidogyne hapla</name>
    <name type="common">Root-knot nematode worm</name>
    <dbReference type="NCBI Taxonomy" id="6305"/>
    <lineage>
        <taxon>Eukaryota</taxon>
        <taxon>Metazoa</taxon>
        <taxon>Ecdysozoa</taxon>
        <taxon>Nematoda</taxon>
        <taxon>Chromadorea</taxon>
        <taxon>Rhabditida</taxon>
        <taxon>Tylenchina</taxon>
        <taxon>Tylenchomorpha</taxon>
        <taxon>Tylenchoidea</taxon>
        <taxon>Meloidogynidae</taxon>
        <taxon>Meloidogyninae</taxon>
        <taxon>Meloidogyne</taxon>
    </lineage>
</organism>
<accession>A0A1I8BUA8</accession>
<proteinExistence type="inferred from homology"/>
<dbReference type="GO" id="GO:0006535">
    <property type="term" value="P:cysteine biosynthetic process from serine"/>
    <property type="evidence" value="ECO:0007669"/>
    <property type="project" value="InterPro"/>
</dbReference>
<sequence length="819" mass="91084">MPASQLEEMTDIKPWDPQAKELIKWHEDEVEDNFGHYKFSSFPKAKEQPKIFKTMLEAVGDTPLVKLNHIPYEYGIECNIYGKCEFLNAGGSIKDRIAVKMLEMAEQSGRLKPGMTVIEPTSGNTGIGLALACAIKGYRCIIVMPERMSREKEMTLKALGAEIYRTPNHAHYDSEDSHVGRAFKMRKEIPNSIVLDQYKNCTNPMAHYEGTAEEILDALDGKVDMVIVGVDPQGSVLSSGTHGKQENDHHEKYQVEGIGYQFVPSVLEMNDIDQWEKTDDTETFQMARELHQKEGILCGGSSGAILVGALRAAKQLKKGQNCVFLLPDGARNYLNRFLSDEWMLSNEFMPIPPPQKSIYPKETFSIPEMYNPEIKATESFQILPKPWKSIPFNPPKRCRLIKNISEAIGNTPIVKLFKLPKKYGIEAEILVKCEFLNAGGSVKDRIAKKMIEMAENDGKLKVGYSTVIEPTSGNFNEEIGGNKKDLIFGMLNVDDLNIFRNIEIKVGNRTILDFRVMGNTGIGLALMCAIRGYRCIIVMPEKMSLEKEVILRSLGAEIVRTPTEKGHSEADSHIGVALRLQKEIPGAVILDQYRNEGNPFAHYEGTAEEILWACDGKLDALVIGTGTGGTLSGVAKRVKEVVPECKIIAVDPDGSILANPQCKETKAYDVEGIGYDFVPAVLDRSLVDYWVKSKDAASFHIARELIKEEGILCGGSSGSNVLAALGIAKMLGPKCRRVVTIAPDSIRNYMFVFINEKKTNIWLIGQFHVEGSSCGNGVLSRFHEGRNIPFKDDEWMNAKGHLSTKFDLTENFVVEKGSN</sequence>
<evidence type="ECO:0000256" key="1">
    <source>
        <dbReference type="ARBA" id="ARBA00001933"/>
    </source>
</evidence>
<dbReference type="FunFam" id="3.40.50.1100:FF:000003">
    <property type="entry name" value="Cystathionine beta-synthase"/>
    <property type="match status" value="2"/>
</dbReference>
<keyword evidence="9" id="KW-1185">Reference proteome</keyword>
<evidence type="ECO:0000256" key="4">
    <source>
        <dbReference type="ARBA" id="ARBA00011245"/>
    </source>
</evidence>
<evidence type="ECO:0000313" key="9">
    <source>
        <dbReference type="Proteomes" id="UP000095281"/>
    </source>
</evidence>
<dbReference type="OMA" id="MNERHFL"/>
<dbReference type="InterPro" id="IPR050214">
    <property type="entry name" value="Cys_Synth/Cystath_Beta-Synth"/>
</dbReference>
<dbReference type="EC" id="4.2.1.22" evidence="5"/>
<dbReference type="PROSITE" id="PS00901">
    <property type="entry name" value="CYS_SYNTHASE"/>
    <property type="match status" value="2"/>
</dbReference>
<dbReference type="AlphaFoldDB" id="A0A1I8BUA8"/>
<dbReference type="GO" id="GO:0030170">
    <property type="term" value="F:pyridoxal phosphate binding"/>
    <property type="evidence" value="ECO:0007669"/>
    <property type="project" value="UniProtKB-ARBA"/>
</dbReference>
<comment type="similarity">
    <text evidence="3">Belongs to the cysteine synthase/cystathionine beta-synthase family.</text>
</comment>
<evidence type="ECO:0000256" key="2">
    <source>
        <dbReference type="ARBA" id="ARBA00005003"/>
    </source>
</evidence>
<evidence type="ECO:0000256" key="7">
    <source>
        <dbReference type="ARBA" id="ARBA00047490"/>
    </source>
</evidence>
<evidence type="ECO:0000259" key="8">
    <source>
        <dbReference type="Pfam" id="PF00291"/>
    </source>
</evidence>